<evidence type="ECO:0000259" key="1">
    <source>
        <dbReference type="Pfam" id="PF01494"/>
    </source>
</evidence>
<dbReference type="InterPro" id="IPR050407">
    <property type="entry name" value="Geranylgeranyl_reductase"/>
</dbReference>
<dbReference type="AlphaFoldDB" id="A0A0S4KTM2"/>
<dbReference type="PANTHER" id="PTHR42685">
    <property type="entry name" value="GERANYLGERANYL DIPHOSPHATE REDUCTASE"/>
    <property type="match status" value="1"/>
</dbReference>
<dbReference type="InterPro" id="IPR011777">
    <property type="entry name" value="Geranylgeranyl_Rdtase_fam"/>
</dbReference>
<dbReference type="InterPro" id="IPR036188">
    <property type="entry name" value="FAD/NAD-bd_sf"/>
</dbReference>
<dbReference type="PRINTS" id="PR00420">
    <property type="entry name" value="RNGMNOXGNASE"/>
</dbReference>
<sequence length="394" mass="43436">MSPLYDVIVIGGGPAGACAAWKLARAGMTVAVLEKAALPRYKVCGGGLVGRTMRSLPIDVRHVVEQECHRARLDFVSSGLSFVTQRTVPVVSMVMRSEFDRALLSAAQAEGAAIHESCVVESLSRHDDSVTVMTAKGPMRAGFVVAADGALSPVARSMGWEDGRVLIPALEYEVTVPFDRVRRFEGTARFDFDVISRGYGWVFPKRRHLSIGVLSMDKQRHGLHAAITRYMDLLGCTSPLSVERHGFVIPVRPRKGPFAKNRVLLVGDAAGFADPITGEGISYAVRSGLLAAESLIGERSQEETVEDAYRRLVAQAILPDLRVGRILARLLYDCPRVRTWVFSRQGQWLCETVTDVMAGTRQYRDLVRPGSVFRFFTARRLSRWMGRSSQARQG</sequence>
<dbReference type="NCBIfam" id="TIGR02032">
    <property type="entry name" value="GG-red-SF"/>
    <property type="match status" value="1"/>
</dbReference>
<keyword evidence="3" id="KW-1185">Reference proteome</keyword>
<dbReference type="GO" id="GO:0016628">
    <property type="term" value="F:oxidoreductase activity, acting on the CH-CH group of donors, NAD or NADP as acceptor"/>
    <property type="evidence" value="ECO:0007669"/>
    <property type="project" value="InterPro"/>
</dbReference>
<dbReference type="Gene3D" id="3.50.50.60">
    <property type="entry name" value="FAD/NAD(P)-binding domain"/>
    <property type="match status" value="1"/>
</dbReference>
<accession>A0A0S4KTM2</accession>
<dbReference type="PANTHER" id="PTHR42685:SF22">
    <property type="entry name" value="CONDITIONED MEDIUM FACTOR RECEPTOR 1"/>
    <property type="match status" value="1"/>
</dbReference>
<dbReference type="SUPFAM" id="SSF51905">
    <property type="entry name" value="FAD/NAD(P)-binding domain"/>
    <property type="match status" value="1"/>
</dbReference>
<dbReference type="GO" id="GO:0071949">
    <property type="term" value="F:FAD binding"/>
    <property type="evidence" value="ECO:0007669"/>
    <property type="project" value="InterPro"/>
</dbReference>
<dbReference type="InterPro" id="IPR002938">
    <property type="entry name" value="FAD-bd"/>
</dbReference>
<organism evidence="2 3">
    <name type="scientific">Candidatus Nitrospira inopinata</name>
    <dbReference type="NCBI Taxonomy" id="1715989"/>
    <lineage>
        <taxon>Bacteria</taxon>
        <taxon>Pseudomonadati</taxon>
        <taxon>Nitrospirota</taxon>
        <taxon>Nitrospiria</taxon>
        <taxon>Nitrospirales</taxon>
        <taxon>Nitrospiraceae</taxon>
        <taxon>Nitrospira</taxon>
    </lineage>
</organism>
<feature type="domain" description="FAD-binding" evidence="1">
    <location>
        <begin position="5"/>
        <end position="161"/>
    </location>
</feature>
<evidence type="ECO:0000313" key="3">
    <source>
        <dbReference type="Proteomes" id="UP000066284"/>
    </source>
</evidence>
<protein>
    <submittedName>
        <fullName evidence="2">Geranylgeranyl reductase family protein</fullName>
    </submittedName>
</protein>
<dbReference type="OrthoDB" id="9806565at2"/>
<dbReference type="EMBL" id="LN885086">
    <property type="protein sequence ID" value="CUQ67703.1"/>
    <property type="molecule type" value="Genomic_DNA"/>
</dbReference>
<dbReference type="RefSeq" id="WP_062486466.1">
    <property type="nucleotide sequence ID" value="NZ_LN885086.1"/>
</dbReference>
<gene>
    <name evidence="2" type="ORF">NITINOP_2731</name>
</gene>
<dbReference type="Pfam" id="PF01494">
    <property type="entry name" value="FAD_binding_3"/>
    <property type="match status" value="1"/>
</dbReference>
<proteinExistence type="predicted"/>
<reference evidence="3" key="1">
    <citation type="submission" date="2015-09" db="EMBL/GenBank/DDBJ databases">
        <authorList>
            <person name="Daims H."/>
        </authorList>
    </citation>
    <scope>NUCLEOTIDE SEQUENCE [LARGE SCALE GENOMIC DNA]</scope>
</reference>
<dbReference type="KEGG" id="nio:NITINOP_2731"/>
<dbReference type="STRING" id="1715989.NITINOP_2731"/>
<evidence type="ECO:0000313" key="2">
    <source>
        <dbReference type="EMBL" id="CUQ67703.1"/>
    </source>
</evidence>
<name>A0A0S4KTM2_9BACT</name>
<dbReference type="Proteomes" id="UP000066284">
    <property type="component" value="Chromosome 1"/>
</dbReference>